<comment type="caution">
    <text evidence="1">The sequence shown here is derived from an EMBL/GenBank/DDBJ whole genome shotgun (WGS) entry which is preliminary data.</text>
</comment>
<organism evidence="1 2">
    <name type="scientific">Mythimna loreyi</name>
    <dbReference type="NCBI Taxonomy" id="667449"/>
    <lineage>
        <taxon>Eukaryota</taxon>
        <taxon>Metazoa</taxon>
        <taxon>Ecdysozoa</taxon>
        <taxon>Arthropoda</taxon>
        <taxon>Hexapoda</taxon>
        <taxon>Insecta</taxon>
        <taxon>Pterygota</taxon>
        <taxon>Neoptera</taxon>
        <taxon>Endopterygota</taxon>
        <taxon>Lepidoptera</taxon>
        <taxon>Glossata</taxon>
        <taxon>Ditrysia</taxon>
        <taxon>Noctuoidea</taxon>
        <taxon>Noctuidae</taxon>
        <taxon>Noctuinae</taxon>
        <taxon>Hadenini</taxon>
        <taxon>Mythimna</taxon>
    </lineage>
</organism>
<reference evidence="1" key="1">
    <citation type="submission" date="2023-03" db="EMBL/GenBank/DDBJ databases">
        <title>Chromosome-level genomes of two armyworms, Mythimna separata and Mythimna loreyi, provide insights into the biosynthesis and reception of sex pheromones.</title>
        <authorList>
            <person name="Zhao H."/>
        </authorList>
    </citation>
    <scope>NUCLEOTIDE SEQUENCE</scope>
    <source>
        <strain evidence="1">BeijingLab</strain>
    </source>
</reference>
<dbReference type="EMBL" id="CM056808">
    <property type="protein sequence ID" value="KAJ8704310.1"/>
    <property type="molecule type" value="Genomic_DNA"/>
</dbReference>
<evidence type="ECO:0000313" key="2">
    <source>
        <dbReference type="Proteomes" id="UP001231649"/>
    </source>
</evidence>
<accession>A0ACC2Q0R6</accession>
<evidence type="ECO:0000313" key="1">
    <source>
        <dbReference type="EMBL" id="KAJ8704310.1"/>
    </source>
</evidence>
<protein>
    <submittedName>
        <fullName evidence="1">Uncharacterized protein</fullName>
    </submittedName>
</protein>
<gene>
    <name evidence="1" type="ORF">PYW08_013034</name>
</gene>
<keyword evidence="2" id="KW-1185">Reference proteome</keyword>
<name>A0ACC2Q0R6_9NEOP</name>
<proteinExistence type="predicted"/>
<sequence length="219" mass="25155">MNTIRSPPQGLSASDSNINRSTTTCLMTSPKSNVTMRASSKRIRLDVDDCNMFDLFKEEMKDMLSNWMKRQDEKMDKLNKGLDKLGVLEEGLSEIKTRLKSSNDEIEKSFGELSAQIKDLDRKIDMLDRERITTQAKLEELEEKSESLDRVIRKTCIEIRGVPKKKKEKKDDLLSMVISLTKSIGSEWSSSYIKDVYRLPSKASATTSTMVIEYSIRFY</sequence>
<dbReference type="Proteomes" id="UP001231649">
    <property type="component" value="Chromosome 32"/>
</dbReference>